<dbReference type="VEuPathDB" id="CryptoDB:Vbra_22403"/>
<keyword evidence="3" id="KW-1185">Reference proteome</keyword>
<keyword evidence="1" id="KW-0472">Membrane</keyword>
<dbReference type="Proteomes" id="UP000041254">
    <property type="component" value="Unassembled WGS sequence"/>
</dbReference>
<organism evidence="2 3">
    <name type="scientific">Vitrella brassicaformis (strain CCMP3155)</name>
    <dbReference type="NCBI Taxonomy" id="1169540"/>
    <lineage>
        <taxon>Eukaryota</taxon>
        <taxon>Sar</taxon>
        <taxon>Alveolata</taxon>
        <taxon>Colpodellida</taxon>
        <taxon>Vitrellaceae</taxon>
        <taxon>Vitrella</taxon>
    </lineage>
</organism>
<name>A0A0G4GW53_VITBC</name>
<dbReference type="InParanoid" id="A0A0G4GW53"/>
<accession>A0A0G4GW53</accession>
<sequence>MALEDLHFNLATTMVPEEGALPTIRTMPPTRSGALPTSRNPAAAVVLSQHLSQLGDAQLQHIYHLARCRTIELWIVVVGAFTCCIPVACVGGGLFVGATLSAVVASWDAVLLSKSQEMMIESRKVLGHRGVTKLDSWSTEGVCKKDVDWAIVKGVGKLILKITLAVLPWEMMFAAVGQAIAEASMEAVMERMDVMMEKLVGQVGQMVHLDAILTQLEGRMPWMLKAAAWVGKGLGLGDKIKEILELVGKGMARAVKNAFDESREEWHIILKDFFNEAAQSTEDLTEDMRDDLRQKLRQVFDDNLKKSLDKEVDFGALGEGAAEEAAERISDFTDDSIDDYADQAFNAAAEGVKFRLQAQAVGQATGYIVQLANKLRKLSSKQLGREKYYKCFQEYLAQKTANALTASA</sequence>
<dbReference type="AlphaFoldDB" id="A0A0G4GW53"/>
<evidence type="ECO:0000313" key="2">
    <source>
        <dbReference type="EMBL" id="CEM35164.1"/>
    </source>
</evidence>
<feature type="transmembrane region" description="Helical" evidence="1">
    <location>
        <begin position="71"/>
        <end position="88"/>
    </location>
</feature>
<keyword evidence="1" id="KW-1133">Transmembrane helix</keyword>
<reference evidence="2 3" key="1">
    <citation type="submission" date="2014-11" db="EMBL/GenBank/DDBJ databases">
        <authorList>
            <person name="Zhu J."/>
            <person name="Qi W."/>
            <person name="Song R."/>
        </authorList>
    </citation>
    <scope>NUCLEOTIDE SEQUENCE [LARGE SCALE GENOMIC DNA]</scope>
</reference>
<dbReference type="EMBL" id="CDMY01000845">
    <property type="protein sequence ID" value="CEM35164.1"/>
    <property type="molecule type" value="Genomic_DNA"/>
</dbReference>
<gene>
    <name evidence="2" type="ORF">Vbra_22403</name>
</gene>
<keyword evidence="1" id="KW-0812">Transmembrane</keyword>
<evidence type="ECO:0000256" key="1">
    <source>
        <dbReference type="SAM" id="Phobius"/>
    </source>
</evidence>
<evidence type="ECO:0000313" key="3">
    <source>
        <dbReference type="Proteomes" id="UP000041254"/>
    </source>
</evidence>
<proteinExistence type="predicted"/>
<protein>
    <submittedName>
        <fullName evidence="2">Uncharacterized protein</fullName>
    </submittedName>
</protein>